<dbReference type="STRING" id="1549855.AY555_07590"/>
<dbReference type="SUPFAM" id="SSF117916">
    <property type="entry name" value="Fe-S cluster assembly (FSCA) domain-like"/>
    <property type="match status" value="1"/>
</dbReference>
<keyword evidence="3" id="KW-1185">Reference proteome</keyword>
<evidence type="ECO:0000313" key="3">
    <source>
        <dbReference type="Proteomes" id="UP000076066"/>
    </source>
</evidence>
<dbReference type="KEGG" id="hjo:AY555_07590"/>
<accession>A0A143DFV3</accession>
<feature type="domain" description="MIP18 family-like" evidence="1">
    <location>
        <begin position="35"/>
        <end position="107"/>
    </location>
</feature>
<evidence type="ECO:0000259" key="1">
    <source>
        <dbReference type="Pfam" id="PF01883"/>
    </source>
</evidence>
<dbReference type="InterPro" id="IPR014291">
    <property type="entry name" value="SUF_FeS_clus_asmbl-assoc"/>
</dbReference>
<dbReference type="InterPro" id="IPR034904">
    <property type="entry name" value="FSCA_dom_sf"/>
</dbReference>
<dbReference type="PANTHER" id="PTHR42831">
    <property type="entry name" value="FE-S PROTEIN MATURATION AUXILIARY FACTOR YITW"/>
    <property type="match status" value="1"/>
</dbReference>
<proteinExistence type="predicted"/>
<organism evidence="2 3">
    <name type="scientific">Haematospirillum jordaniae</name>
    <dbReference type="NCBI Taxonomy" id="1549855"/>
    <lineage>
        <taxon>Bacteria</taxon>
        <taxon>Pseudomonadati</taxon>
        <taxon>Pseudomonadota</taxon>
        <taxon>Alphaproteobacteria</taxon>
        <taxon>Rhodospirillales</taxon>
        <taxon>Novispirillaceae</taxon>
        <taxon>Haematospirillum</taxon>
    </lineage>
</organism>
<dbReference type="Pfam" id="PF01883">
    <property type="entry name" value="FeS_assembly_P"/>
    <property type="match status" value="1"/>
</dbReference>
<sequence>MRPPMYAYDPPPPAEDGEAIEIGTPLEPGTPVASEDEIIAALRTVHDPEIPVNIYDLGLIYTLEIGDTGDTRIVMTLTAPACPVAGEMPEEVAHAVARVEGVGRVSVSLTWDPPWTPDRMTEVARVALDMF</sequence>
<reference evidence="2 3" key="1">
    <citation type="submission" date="2016-02" db="EMBL/GenBank/DDBJ databases">
        <title>Complete Genome of H5569, the type strain of the newly described species Haematospirillium jordaniae.</title>
        <authorList>
            <person name="Nicholson A.C."/>
            <person name="Humrighouse B.W."/>
            <person name="Loparov V."/>
            <person name="McQuiston J.R."/>
        </authorList>
    </citation>
    <scope>NUCLEOTIDE SEQUENCE [LARGE SCALE GENOMIC DNA]</scope>
    <source>
        <strain evidence="2 3">H5569</strain>
    </source>
</reference>
<dbReference type="NCBIfam" id="TIGR02945">
    <property type="entry name" value="SUF_assoc"/>
    <property type="match status" value="1"/>
</dbReference>
<dbReference type="AlphaFoldDB" id="A0A143DFV3"/>
<dbReference type="EMBL" id="CP014525">
    <property type="protein sequence ID" value="AMW35632.1"/>
    <property type="molecule type" value="Genomic_DNA"/>
</dbReference>
<protein>
    <submittedName>
        <fullName evidence="2">Metal-sulfur cluster biosynthetic enzyme</fullName>
    </submittedName>
</protein>
<dbReference type="InterPro" id="IPR002744">
    <property type="entry name" value="MIP18-like"/>
</dbReference>
<dbReference type="PANTHER" id="PTHR42831:SF1">
    <property type="entry name" value="FE-S PROTEIN MATURATION AUXILIARY FACTOR YITW"/>
    <property type="match status" value="1"/>
</dbReference>
<name>A0A143DFV3_9PROT</name>
<dbReference type="Gene3D" id="3.30.300.130">
    <property type="entry name" value="Fe-S cluster assembly (FSCA)"/>
    <property type="match status" value="1"/>
</dbReference>
<evidence type="ECO:0000313" key="2">
    <source>
        <dbReference type="EMBL" id="AMW35632.1"/>
    </source>
</evidence>
<gene>
    <name evidence="2" type="ORF">AY555_07590</name>
</gene>
<dbReference type="Proteomes" id="UP000076066">
    <property type="component" value="Chromosome"/>
</dbReference>
<dbReference type="InterPro" id="IPR052339">
    <property type="entry name" value="Fe-S_Maturation_MIP18"/>
</dbReference>